<proteinExistence type="predicted"/>
<feature type="compositionally biased region" description="Basic and acidic residues" evidence="1">
    <location>
        <begin position="238"/>
        <end position="248"/>
    </location>
</feature>
<dbReference type="AlphaFoldDB" id="A0AAV4Y9B5"/>
<feature type="compositionally biased region" description="Polar residues" evidence="1">
    <location>
        <begin position="360"/>
        <end position="378"/>
    </location>
</feature>
<organism evidence="2 3">
    <name type="scientific">Caerostris extrusa</name>
    <name type="common">Bark spider</name>
    <name type="synonym">Caerostris bankana</name>
    <dbReference type="NCBI Taxonomy" id="172846"/>
    <lineage>
        <taxon>Eukaryota</taxon>
        <taxon>Metazoa</taxon>
        <taxon>Ecdysozoa</taxon>
        <taxon>Arthropoda</taxon>
        <taxon>Chelicerata</taxon>
        <taxon>Arachnida</taxon>
        <taxon>Araneae</taxon>
        <taxon>Araneomorphae</taxon>
        <taxon>Entelegynae</taxon>
        <taxon>Araneoidea</taxon>
        <taxon>Araneidae</taxon>
        <taxon>Caerostris</taxon>
    </lineage>
</organism>
<gene>
    <name evidence="2" type="primary">AVEN_194607_1</name>
    <name evidence="2" type="ORF">CEXT_337961</name>
</gene>
<evidence type="ECO:0000313" key="2">
    <source>
        <dbReference type="EMBL" id="GIZ03678.1"/>
    </source>
</evidence>
<accession>A0AAV4Y9B5</accession>
<evidence type="ECO:0000256" key="1">
    <source>
        <dbReference type="SAM" id="MobiDB-lite"/>
    </source>
</evidence>
<sequence>MQGEPYEMEGRIPGPYSWKYGAVPQSGQQDQQPFMFMTGERQPTENKGGMSLMGARAPTKENYAIDMYPDENEPSSETYAQEAMSPQDTSNFESPTAPEEGQEPTDSSEASSPHLGYGVKPMRHKPLGGAPAQLMGAPTDIDSTNSDQFQDVDGDNKPMDMEYGEPYGMEARIPGPYAWRYEMVPQQESQPFMFRTGERQPALNKERIALMGMRPPQNGNIRINMYPEGNEHLAKITTKDSTSDEKMTTESNEDQNLGQGVNPSEYKPSESSNLLGAAAPKPLTSTTVDIGVGINKGDLITNSDSSYNGIELDEDITVYINGKPVGEKDIKEFFNNQGKLQHFEEHSPQEKSSMGPLTMQAPSSLQQSSSTNKENTTQ</sequence>
<reference evidence="2 3" key="1">
    <citation type="submission" date="2021-06" db="EMBL/GenBank/DDBJ databases">
        <title>Caerostris extrusa draft genome.</title>
        <authorList>
            <person name="Kono N."/>
            <person name="Arakawa K."/>
        </authorList>
    </citation>
    <scope>NUCLEOTIDE SEQUENCE [LARGE SCALE GENOMIC DNA]</scope>
</reference>
<comment type="caution">
    <text evidence="2">The sequence shown here is derived from an EMBL/GenBank/DDBJ whole genome shotgun (WGS) entry which is preliminary data.</text>
</comment>
<feature type="region of interest" description="Disordered" evidence="1">
    <location>
        <begin position="336"/>
        <end position="378"/>
    </location>
</feature>
<protein>
    <submittedName>
        <fullName evidence="2">Spidroin_N domain-containing protein</fullName>
    </submittedName>
</protein>
<feature type="region of interest" description="Disordered" evidence="1">
    <location>
        <begin position="61"/>
        <end position="168"/>
    </location>
</feature>
<evidence type="ECO:0000313" key="3">
    <source>
        <dbReference type="Proteomes" id="UP001054945"/>
    </source>
</evidence>
<dbReference type="Proteomes" id="UP001054945">
    <property type="component" value="Unassembled WGS sequence"/>
</dbReference>
<keyword evidence="3" id="KW-1185">Reference proteome</keyword>
<feature type="compositionally biased region" description="Polar residues" evidence="1">
    <location>
        <begin position="75"/>
        <end position="94"/>
    </location>
</feature>
<dbReference type="EMBL" id="BPLR01001637">
    <property type="protein sequence ID" value="GIZ03678.1"/>
    <property type="molecule type" value="Genomic_DNA"/>
</dbReference>
<name>A0AAV4Y9B5_CAEEX</name>
<feature type="region of interest" description="Disordered" evidence="1">
    <location>
        <begin position="238"/>
        <end position="288"/>
    </location>
</feature>